<reference evidence="1" key="2">
    <citation type="journal article" date="2015" name="Data Brief">
        <title>Shoot transcriptome of the giant reed, Arundo donax.</title>
        <authorList>
            <person name="Barrero R.A."/>
            <person name="Guerrero F.D."/>
            <person name="Moolhuijzen P."/>
            <person name="Goolsby J.A."/>
            <person name="Tidwell J."/>
            <person name="Bellgard S.E."/>
            <person name="Bellgard M.I."/>
        </authorList>
    </citation>
    <scope>NUCLEOTIDE SEQUENCE</scope>
    <source>
        <tissue evidence="1">Shoot tissue taken approximately 20 cm above the soil surface</tissue>
    </source>
</reference>
<dbReference type="AlphaFoldDB" id="A0A0A9GN45"/>
<sequence>MRYCPLDPSVAVLLHIMTNSHFRRRHDIVPLLAIFVVEFYVSKTRFIFEELMYWFVKT</sequence>
<organism evidence="1">
    <name type="scientific">Arundo donax</name>
    <name type="common">Giant reed</name>
    <name type="synonym">Donax arundinaceus</name>
    <dbReference type="NCBI Taxonomy" id="35708"/>
    <lineage>
        <taxon>Eukaryota</taxon>
        <taxon>Viridiplantae</taxon>
        <taxon>Streptophyta</taxon>
        <taxon>Embryophyta</taxon>
        <taxon>Tracheophyta</taxon>
        <taxon>Spermatophyta</taxon>
        <taxon>Magnoliopsida</taxon>
        <taxon>Liliopsida</taxon>
        <taxon>Poales</taxon>
        <taxon>Poaceae</taxon>
        <taxon>PACMAD clade</taxon>
        <taxon>Arundinoideae</taxon>
        <taxon>Arundineae</taxon>
        <taxon>Arundo</taxon>
    </lineage>
</organism>
<proteinExistence type="predicted"/>
<dbReference type="EMBL" id="GBRH01173052">
    <property type="protein sequence ID" value="JAE24844.1"/>
    <property type="molecule type" value="Transcribed_RNA"/>
</dbReference>
<reference evidence="1" key="1">
    <citation type="submission" date="2014-09" db="EMBL/GenBank/DDBJ databases">
        <authorList>
            <person name="Magalhaes I.L.F."/>
            <person name="Oliveira U."/>
            <person name="Santos F.R."/>
            <person name="Vidigal T.H.D.A."/>
            <person name="Brescovit A.D."/>
            <person name="Santos A.J."/>
        </authorList>
    </citation>
    <scope>NUCLEOTIDE SEQUENCE</scope>
    <source>
        <tissue evidence="1">Shoot tissue taken approximately 20 cm above the soil surface</tissue>
    </source>
</reference>
<protein>
    <submittedName>
        <fullName evidence="1">Uncharacterized protein</fullName>
    </submittedName>
</protein>
<evidence type="ECO:0000313" key="1">
    <source>
        <dbReference type="EMBL" id="JAE24844.1"/>
    </source>
</evidence>
<accession>A0A0A9GN45</accession>
<name>A0A0A9GN45_ARUDO</name>